<dbReference type="InterPro" id="IPR011990">
    <property type="entry name" value="TPR-like_helical_dom_sf"/>
</dbReference>
<feature type="signal peptide" evidence="1">
    <location>
        <begin position="1"/>
        <end position="27"/>
    </location>
</feature>
<comment type="caution">
    <text evidence="2">The sequence shown here is derived from an EMBL/GenBank/DDBJ whole genome shotgun (WGS) entry which is preliminary data.</text>
</comment>
<feature type="chain" id="PRO_5046361996" description="Tetratricopeptide repeat protein" evidence="1">
    <location>
        <begin position="28"/>
        <end position="459"/>
    </location>
</feature>
<gene>
    <name evidence="2" type="ORF">ACFSM5_01450</name>
</gene>
<accession>A0ABW5DM45</accession>
<proteinExistence type="predicted"/>
<name>A0ABW5DM45_9PROT</name>
<evidence type="ECO:0000256" key="1">
    <source>
        <dbReference type="SAM" id="SignalP"/>
    </source>
</evidence>
<keyword evidence="1" id="KW-0732">Signal</keyword>
<keyword evidence="3" id="KW-1185">Reference proteome</keyword>
<sequence>MSSKVVGVALSAVIASGVLLGSQPALAADPVANDPRQQVDQAFKALLAAPGNLDVGYSYARALINAGNYEGGISALERMLMNPNAAPSIRLELAVLYYRLGSYEMAATYAKAASEDPALDPGLRATAANLYEQATNRTKTHQFTMNLTFGLRAQSNPTAASSSSDLMAGGAIVQRPAGAGSETEADMLVMGNLEHVWDFGAQNNTALVTQARGYGSRFFDGAKYNTRAGKTDPQDLFFGEVTSGIRFSPSAASPAFTLKPYVLLGDALLSGHQYFLNYGGGLEGAFRNENGDWAFTGGYELRGSSYAKRNDVSEAKKQGGFDHILSAGVSHEFLPAQILALNAGLRDRNTDRDYFDFTSGDLRLTYIAGYTNPFGWDQQLWSSSFYVGGTYRKYDGADAAVDPDVTRKDAEWRIGVNSTIPFSDNWSILLQAEYSQNDSNIRNYDYNNALGLVGVMWRY</sequence>
<dbReference type="SUPFAM" id="SSF48452">
    <property type="entry name" value="TPR-like"/>
    <property type="match status" value="1"/>
</dbReference>
<evidence type="ECO:0000313" key="2">
    <source>
        <dbReference type="EMBL" id="MFD2261534.1"/>
    </source>
</evidence>
<dbReference type="Gene3D" id="1.25.40.10">
    <property type="entry name" value="Tetratricopeptide repeat domain"/>
    <property type="match status" value="1"/>
</dbReference>
<protein>
    <recommendedName>
        <fullName evidence="4">Tetratricopeptide repeat protein</fullName>
    </recommendedName>
</protein>
<organism evidence="2 3">
    <name type="scientific">Lacibacterium aquatile</name>
    <dbReference type="NCBI Taxonomy" id="1168082"/>
    <lineage>
        <taxon>Bacteria</taxon>
        <taxon>Pseudomonadati</taxon>
        <taxon>Pseudomonadota</taxon>
        <taxon>Alphaproteobacteria</taxon>
        <taxon>Rhodospirillales</taxon>
        <taxon>Rhodospirillaceae</taxon>
    </lineage>
</organism>
<evidence type="ECO:0008006" key="4">
    <source>
        <dbReference type="Google" id="ProtNLM"/>
    </source>
</evidence>
<dbReference type="Proteomes" id="UP001597295">
    <property type="component" value="Unassembled WGS sequence"/>
</dbReference>
<reference evidence="3" key="1">
    <citation type="journal article" date="2019" name="Int. J. Syst. Evol. Microbiol.">
        <title>The Global Catalogue of Microorganisms (GCM) 10K type strain sequencing project: providing services to taxonomists for standard genome sequencing and annotation.</title>
        <authorList>
            <consortium name="The Broad Institute Genomics Platform"/>
            <consortium name="The Broad Institute Genome Sequencing Center for Infectious Disease"/>
            <person name="Wu L."/>
            <person name="Ma J."/>
        </authorList>
    </citation>
    <scope>NUCLEOTIDE SEQUENCE [LARGE SCALE GENOMIC DNA]</scope>
    <source>
        <strain evidence="3">CGMCC 1.19062</strain>
    </source>
</reference>
<dbReference type="EMBL" id="JBHUIP010000001">
    <property type="protein sequence ID" value="MFD2261534.1"/>
    <property type="molecule type" value="Genomic_DNA"/>
</dbReference>
<dbReference type="RefSeq" id="WP_379874441.1">
    <property type="nucleotide sequence ID" value="NZ_JBHUIP010000001.1"/>
</dbReference>
<evidence type="ECO:0000313" key="3">
    <source>
        <dbReference type="Proteomes" id="UP001597295"/>
    </source>
</evidence>